<organism evidence="1 2">
    <name type="scientific">Cladobotryum mycophilum</name>
    <dbReference type="NCBI Taxonomy" id="491253"/>
    <lineage>
        <taxon>Eukaryota</taxon>
        <taxon>Fungi</taxon>
        <taxon>Dikarya</taxon>
        <taxon>Ascomycota</taxon>
        <taxon>Pezizomycotina</taxon>
        <taxon>Sordariomycetes</taxon>
        <taxon>Hypocreomycetidae</taxon>
        <taxon>Hypocreales</taxon>
        <taxon>Hypocreaceae</taxon>
        <taxon>Cladobotryum</taxon>
    </lineage>
</organism>
<keyword evidence="2" id="KW-1185">Reference proteome</keyword>
<reference evidence="1 2" key="1">
    <citation type="submission" date="2024-01" db="EMBL/GenBank/DDBJ databases">
        <title>Complete genome of Cladobotryum mycophilum ATHUM6906.</title>
        <authorList>
            <person name="Christinaki A.C."/>
            <person name="Myridakis A.I."/>
            <person name="Kouvelis V.N."/>
        </authorList>
    </citation>
    <scope>NUCLEOTIDE SEQUENCE [LARGE SCALE GENOMIC DNA]</scope>
    <source>
        <strain evidence="1 2">ATHUM6906</strain>
    </source>
</reference>
<proteinExistence type="predicted"/>
<dbReference type="EMBL" id="JAVFKD010000001">
    <property type="protein sequence ID" value="KAK5999037.1"/>
    <property type="molecule type" value="Genomic_DNA"/>
</dbReference>
<gene>
    <name evidence="1" type="ORF">PT974_01424</name>
</gene>
<evidence type="ECO:0000313" key="2">
    <source>
        <dbReference type="Proteomes" id="UP001338125"/>
    </source>
</evidence>
<dbReference type="Proteomes" id="UP001338125">
    <property type="component" value="Unassembled WGS sequence"/>
</dbReference>
<comment type="caution">
    <text evidence="1">The sequence shown here is derived from an EMBL/GenBank/DDBJ whole genome shotgun (WGS) entry which is preliminary data.</text>
</comment>
<sequence>MTSTTSTCVRDLLGLNPTNPVKTAALVTPSNKDWATTNYHPTRCLIVHSTIDPTEGTYDADLSILWSPGDDDNLRLQEPAFPPNKRNWHCRTEADWENWFHTEVSNIVLAAWSRYPVVTQYSHQKSLSEQFKLDEEVDLIYTDRDDSGRIPIIIGEMKRGTIIDFEWQNAQLSTGQRRLSQELRGYAHKYGCPLIFCFDGETLLLLRFRAFDILDIKREDLEVDTWVIRRQDCKLPLRNALYTFLHHGFRRYQGLLAPPLVIGGLQPLYRRWYDGKPIWGRADGSESETPPVPGDYSHVMEANGAIKWLVPRTVEERSPFRLSLKLAVLLLEEIIPIIVSSRQGGEQQAILIGGSVDCLSKWPFTWPSGCSAEGS</sequence>
<name>A0ABR0T3X1_9HYPO</name>
<protein>
    <submittedName>
        <fullName evidence="1">Uncharacterized protein</fullName>
    </submittedName>
</protein>
<evidence type="ECO:0000313" key="1">
    <source>
        <dbReference type="EMBL" id="KAK5999037.1"/>
    </source>
</evidence>
<accession>A0ABR0T3X1</accession>